<dbReference type="InterPro" id="IPR036955">
    <property type="entry name" value="AP2/ERF_dom_sf"/>
</dbReference>
<feature type="domain" description="AP2/ERF" evidence="8">
    <location>
        <begin position="220"/>
        <end position="277"/>
    </location>
</feature>
<keyword evidence="6" id="KW-0539">Nucleus</keyword>
<evidence type="ECO:0000259" key="8">
    <source>
        <dbReference type="PROSITE" id="PS51032"/>
    </source>
</evidence>
<proteinExistence type="inferred from homology"/>
<feature type="domain" description="AP2/ERF" evidence="8">
    <location>
        <begin position="128"/>
        <end position="184"/>
    </location>
</feature>
<dbReference type="InterPro" id="IPR016177">
    <property type="entry name" value="DNA-bd_dom_sf"/>
</dbReference>
<keyword evidence="2" id="KW-0677">Repeat</keyword>
<name>A0AAP0ATB8_9ASPA</name>
<comment type="caution">
    <text evidence="9">The sequence shown here is derived from an EMBL/GenBank/DDBJ whole genome shotgun (WGS) entry which is preliminary data.</text>
</comment>
<dbReference type="SUPFAM" id="SSF54171">
    <property type="entry name" value="DNA-binding domain"/>
    <property type="match status" value="2"/>
</dbReference>
<dbReference type="EMBL" id="JBBWWQ010000021">
    <property type="protein sequence ID" value="KAK8913932.1"/>
    <property type="molecule type" value="Genomic_DNA"/>
</dbReference>
<evidence type="ECO:0000256" key="7">
    <source>
        <dbReference type="ARBA" id="ARBA00037973"/>
    </source>
</evidence>
<dbReference type="GO" id="GO:0009909">
    <property type="term" value="P:regulation of flower development"/>
    <property type="evidence" value="ECO:0007669"/>
    <property type="project" value="UniProtKB-ARBA"/>
</dbReference>
<dbReference type="CDD" id="cd00018">
    <property type="entry name" value="AP2"/>
    <property type="match status" value="2"/>
</dbReference>
<dbReference type="PROSITE" id="PS51032">
    <property type="entry name" value="AP2_ERF"/>
    <property type="match status" value="2"/>
</dbReference>
<comment type="similarity">
    <text evidence="7">Belongs to the AP2/ERF transcription factor family. AP2 subfamily.</text>
</comment>
<dbReference type="Gene3D" id="3.30.730.10">
    <property type="entry name" value="AP2/ERF domain"/>
    <property type="match status" value="2"/>
</dbReference>
<keyword evidence="3" id="KW-0805">Transcription regulation</keyword>
<evidence type="ECO:0000256" key="2">
    <source>
        <dbReference type="ARBA" id="ARBA00022737"/>
    </source>
</evidence>
<keyword evidence="10" id="KW-1185">Reference proteome</keyword>
<dbReference type="PRINTS" id="PR00367">
    <property type="entry name" value="ETHRSPELEMNT"/>
</dbReference>
<dbReference type="Pfam" id="PF00847">
    <property type="entry name" value="AP2"/>
    <property type="match status" value="2"/>
</dbReference>
<evidence type="ECO:0000256" key="5">
    <source>
        <dbReference type="ARBA" id="ARBA00023163"/>
    </source>
</evidence>
<evidence type="ECO:0000256" key="4">
    <source>
        <dbReference type="ARBA" id="ARBA00023125"/>
    </source>
</evidence>
<dbReference type="InterPro" id="IPR001471">
    <property type="entry name" value="AP2/ERF_dom"/>
</dbReference>
<evidence type="ECO:0000256" key="3">
    <source>
        <dbReference type="ARBA" id="ARBA00023015"/>
    </source>
</evidence>
<evidence type="ECO:0000313" key="10">
    <source>
        <dbReference type="Proteomes" id="UP001418222"/>
    </source>
</evidence>
<dbReference type="AlphaFoldDB" id="A0AAP0ATB8"/>
<dbReference type="PANTHER" id="PTHR32467:SF142">
    <property type="entry name" value="FLORAL HOMEOTIC PROTEIN APETALA 2"/>
    <property type="match status" value="1"/>
</dbReference>
<evidence type="ECO:0000313" key="9">
    <source>
        <dbReference type="EMBL" id="KAK8913932.1"/>
    </source>
</evidence>
<accession>A0AAP0ATB8</accession>
<comment type="subcellular location">
    <subcellularLocation>
        <location evidence="1">Nucleus</location>
    </subcellularLocation>
</comment>
<gene>
    <name evidence="9" type="primary">AP2</name>
    <name evidence="9" type="ORF">KSP39_PZI024027</name>
</gene>
<keyword evidence="5" id="KW-0804">Transcription</keyword>
<dbReference type="SMART" id="SM00380">
    <property type="entry name" value="AP2"/>
    <property type="match status" value="2"/>
</dbReference>
<dbReference type="FunFam" id="3.30.730.10:FF:000004">
    <property type="entry name" value="AP2-like ethylene-responsive transcription factor"/>
    <property type="match status" value="1"/>
</dbReference>
<dbReference type="GO" id="GO:0005634">
    <property type="term" value="C:nucleus"/>
    <property type="evidence" value="ECO:0007669"/>
    <property type="project" value="UniProtKB-SubCell"/>
</dbReference>
<dbReference type="PANTHER" id="PTHR32467">
    <property type="entry name" value="AP2-LIKE ETHYLENE-RESPONSIVE TRANSCRIPTION FACTOR"/>
    <property type="match status" value="1"/>
</dbReference>
<evidence type="ECO:0000256" key="1">
    <source>
        <dbReference type="ARBA" id="ARBA00004123"/>
    </source>
</evidence>
<keyword evidence="4" id="KW-0238">DNA-binding</keyword>
<dbReference type="Proteomes" id="UP001418222">
    <property type="component" value="Unassembled WGS sequence"/>
</dbReference>
<organism evidence="9 10">
    <name type="scientific">Platanthera zijinensis</name>
    <dbReference type="NCBI Taxonomy" id="2320716"/>
    <lineage>
        <taxon>Eukaryota</taxon>
        <taxon>Viridiplantae</taxon>
        <taxon>Streptophyta</taxon>
        <taxon>Embryophyta</taxon>
        <taxon>Tracheophyta</taxon>
        <taxon>Spermatophyta</taxon>
        <taxon>Magnoliopsida</taxon>
        <taxon>Liliopsida</taxon>
        <taxon>Asparagales</taxon>
        <taxon>Orchidaceae</taxon>
        <taxon>Orchidoideae</taxon>
        <taxon>Orchideae</taxon>
        <taxon>Orchidinae</taxon>
        <taxon>Platanthera</taxon>
    </lineage>
</organism>
<evidence type="ECO:0000256" key="6">
    <source>
        <dbReference type="ARBA" id="ARBA00023242"/>
    </source>
</evidence>
<dbReference type="GO" id="GO:0003700">
    <property type="term" value="F:DNA-binding transcription factor activity"/>
    <property type="evidence" value="ECO:0007669"/>
    <property type="project" value="InterPro"/>
</dbReference>
<dbReference type="GO" id="GO:0003677">
    <property type="term" value="F:DNA binding"/>
    <property type="evidence" value="ECO:0007669"/>
    <property type="project" value="UniProtKB-KW"/>
</dbReference>
<reference evidence="9 10" key="1">
    <citation type="journal article" date="2022" name="Nat. Plants">
        <title>Genomes of leafy and leafless Platanthera orchids illuminate the evolution of mycoheterotrophy.</title>
        <authorList>
            <person name="Li M.H."/>
            <person name="Liu K.W."/>
            <person name="Li Z."/>
            <person name="Lu H.C."/>
            <person name="Ye Q.L."/>
            <person name="Zhang D."/>
            <person name="Wang J.Y."/>
            <person name="Li Y.F."/>
            <person name="Zhong Z.M."/>
            <person name="Liu X."/>
            <person name="Yu X."/>
            <person name="Liu D.K."/>
            <person name="Tu X.D."/>
            <person name="Liu B."/>
            <person name="Hao Y."/>
            <person name="Liao X.Y."/>
            <person name="Jiang Y.T."/>
            <person name="Sun W.H."/>
            <person name="Chen J."/>
            <person name="Chen Y.Q."/>
            <person name="Ai Y."/>
            <person name="Zhai J.W."/>
            <person name="Wu S.S."/>
            <person name="Zhou Z."/>
            <person name="Hsiao Y.Y."/>
            <person name="Wu W.L."/>
            <person name="Chen Y.Y."/>
            <person name="Lin Y.F."/>
            <person name="Hsu J.L."/>
            <person name="Li C.Y."/>
            <person name="Wang Z.W."/>
            <person name="Zhao X."/>
            <person name="Zhong W.Y."/>
            <person name="Ma X.K."/>
            <person name="Ma L."/>
            <person name="Huang J."/>
            <person name="Chen G.Z."/>
            <person name="Huang M.Z."/>
            <person name="Huang L."/>
            <person name="Peng D.H."/>
            <person name="Luo Y.B."/>
            <person name="Zou S.Q."/>
            <person name="Chen S.P."/>
            <person name="Lan S."/>
            <person name="Tsai W.C."/>
            <person name="Van de Peer Y."/>
            <person name="Liu Z.J."/>
        </authorList>
    </citation>
    <scope>NUCLEOTIDE SEQUENCE [LARGE SCALE GENOMIC DNA]</scope>
    <source>
        <strain evidence="9">Lor287</strain>
    </source>
</reference>
<dbReference type="FunFam" id="3.30.730.10:FF:000002">
    <property type="entry name" value="AP2-like ethylene-responsive transcription factor"/>
    <property type="match status" value="1"/>
</dbReference>
<sequence>MLDLNCLPYLEDRPAVPEPAVCSAAAGNTEEDECVVLWSNNSNSSVTFIETSSEDGDFEGRPSFLALSLSIGADGDDSCSSAIATRLFFPTNEAQDKAGEVLTEAKVAVPAVQPIKKNRRGPRSRSSQYRGVTFYRRTGRWESHIWDCGKQVYLGGFDTSNAAARAYDKAAIKFRGADADINFTFEEYEDGLKELSNLSKEEFVHLLRRQSTGFPRGSSKFRGVTLHKCGRWEARLGQFLGRKYVYLGLFDTEIEAARAYDKAAIKCNGKEAVTNFDPSIYEEELYPRSNDGNQNLELSLGRSSCQRRPLALDSDCIRNTRTKYEEKLKLPEMENKGATSHPLRAGRHFQIPAVFPSNGFPLLSHHQLGSSSNIGVREACGVSGELTLSVGGVGRELGGHLPTGGGISWHDKRSSLLFTAATAAASSGFSLQIARSQPNEMT</sequence>
<protein>
    <submittedName>
        <fullName evidence="9">Floral homeotic protein APETALA 2</fullName>
    </submittedName>
</protein>